<keyword evidence="2" id="KW-0489">Methyltransferase</keyword>
<dbReference type="PANTHER" id="PTHR34203">
    <property type="entry name" value="METHYLTRANSFERASE, FKBM FAMILY PROTEIN"/>
    <property type="match status" value="1"/>
</dbReference>
<dbReference type="EMBL" id="DSFE01000103">
    <property type="protein sequence ID" value="HEU98177.1"/>
    <property type="molecule type" value="Genomic_DNA"/>
</dbReference>
<dbReference type="Pfam" id="PF05050">
    <property type="entry name" value="Methyltransf_21"/>
    <property type="match status" value="1"/>
</dbReference>
<dbReference type="InterPro" id="IPR006342">
    <property type="entry name" value="FkbM_mtfrase"/>
</dbReference>
<feature type="non-terminal residue" evidence="2">
    <location>
        <position position="1"/>
    </location>
</feature>
<keyword evidence="2" id="KW-0808">Transferase</keyword>
<feature type="domain" description="Methyltransferase FkbM" evidence="1">
    <location>
        <begin position="116"/>
        <end position="277"/>
    </location>
</feature>
<dbReference type="NCBIfam" id="TIGR01444">
    <property type="entry name" value="fkbM_fam"/>
    <property type="match status" value="1"/>
</dbReference>
<protein>
    <submittedName>
        <fullName evidence="2">FkbM family methyltransferase</fullName>
    </submittedName>
</protein>
<dbReference type="GO" id="GO:0032259">
    <property type="term" value="P:methylation"/>
    <property type="evidence" value="ECO:0007669"/>
    <property type="project" value="UniProtKB-KW"/>
</dbReference>
<dbReference type="Proteomes" id="UP000885664">
    <property type="component" value="Unassembled WGS sequence"/>
</dbReference>
<comment type="caution">
    <text evidence="2">The sequence shown here is derived from an EMBL/GenBank/DDBJ whole genome shotgun (WGS) entry which is preliminary data.</text>
</comment>
<dbReference type="PANTHER" id="PTHR34203:SF15">
    <property type="entry name" value="SLL1173 PROTEIN"/>
    <property type="match status" value="1"/>
</dbReference>
<evidence type="ECO:0000313" key="2">
    <source>
        <dbReference type="EMBL" id="HEU98177.1"/>
    </source>
</evidence>
<dbReference type="SUPFAM" id="SSF53335">
    <property type="entry name" value="S-adenosyl-L-methionine-dependent methyltransferases"/>
    <property type="match status" value="1"/>
</dbReference>
<sequence length="313" mass="35635">LWAGFKYMLIKRGLLNDEIDVLFKCGFKTGLSWETFSQIVNLYRDGLISGFECKNDSIIASVLDVIKLVIDKKGNALLTMPDGIRLGHIDLFIISETWLHDIHFLNLDLNNWLVFDIGAYVGDASLYYAKRGATVIAVEPVPHHFQIMLKNIELNPELKSKIVPVNAAISSNEGYTNIFYDNTVDGAASIYETKRFKDSVRSMRLSTLMNEISNFGINYESFKIKALKMDCKGCEWDVVNNELEALKLFDIIKIEYSGYLRNYTYEDLLAKIMPLGYKCRIWAHNEIAVKIGLSKHGTMTCIREGFNPLTLMV</sequence>
<reference evidence="2" key="1">
    <citation type="journal article" date="2020" name="mSystems">
        <title>Genome- and Community-Level Interaction Insights into Carbon Utilization and Element Cycling Functions of Hydrothermarchaeota in Hydrothermal Sediment.</title>
        <authorList>
            <person name="Zhou Z."/>
            <person name="Liu Y."/>
            <person name="Xu W."/>
            <person name="Pan J."/>
            <person name="Luo Z.H."/>
            <person name="Li M."/>
        </authorList>
    </citation>
    <scope>NUCLEOTIDE SEQUENCE [LARGE SCALE GENOMIC DNA]</scope>
    <source>
        <strain evidence="2">SpSt-1259</strain>
    </source>
</reference>
<accession>A0A7C2YI36</accession>
<dbReference type="AlphaFoldDB" id="A0A7C2YI36"/>
<dbReference type="Gene3D" id="3.40.50.150">
    <property type="entry name" value="Vaccinia Virus protein VP39"/>
    <property type="match status" value="1"/>
</dbReference>
<name>A0A7C2YI36_9CREN</name>
<gene>
    <name evidence="2" type="ORF">ENO36_04935</name>
</gene>
<dbReference type="InterPro" id="IPR029063">
    <property type="entry name" value="SAM-dependent_MTases_sf"/>
</dbReference>
<organism evidence="2">
    <name type="scientific">Fervidicoccus fontis</name>
    <dbReference type="NCBI Taxonomy" id="683846"/>
    <lineage>
        <taxon>Archaea</taxon>
        <taxon>Thermoproteota</taxon>
        <taxon>Thermoprotei</taxon>
        <taxon>Fervidicoccales</taxon>
        <taxon>Fervidicoccaceae</taxon>
        <taxon>Fervidicoccus</taxon>
    </lineage>
</organism>
<evidence type="ECO:0000259" key="1">
    <source>
        <dbReference type="Pfam" id="PF05050"/>
    </source>
</evidence>
<dbReference type="InterPro" id="IPR052514">
    <property type="entry name" value="SAM-dependent_MTase"/>
</dbReference>
<dbReference type="GO" id="GO:0008168">
    <property type="term" value="F:methyltransferase activity"/>
    <property type="evidence" value="ECO:0007669"/>
    <property type="project" value="UniProtKB-KW"/>
</dbReference>
<proteinExistence type="predicted"/>